<accession>A0A1F5PJK6</accession>
<keyword evidence="6 8" id="KW-1133">Transmembrane helix</keyword>
<sequence length="339" mass="36620">MANRHETINVSTVTILKVVLVGLLIWFLWMIRDILLIFLIAIIVSSAIDPLADFLYKRRVPRALSVLFVYILFLGLIALVGFILVPPMISQFNEIQNADVIQSFTTKIGVYRESLSHSTIGQGINNSLKELANNFGGTLFATTKGVVTGMLSVVTILVISFYLTVEENGMKNFIRHLAPYKHQAYIARLVTKIQMKMGAWVLGQVILSAVVFGLVFIGLTVLKVKYALVLALAAGVLEIVPFIGPFISGTIACFFAFLQSPTLAAGVLVMWVVAQQLESNIVVPIVMSKSVGLNPILVLLGILVGASLGGVLGALISVPVMGGISVFLSDVMEGETTQV</sequence>
<dbReference type="AlphaFoldDB" id="A0A1F5PJK6"/>
<proteinExistence type="inferred from homology"/>
<feature type="transmembrane region" description="Helical" evidence="8">
    <location>
        <begin position="7"/>
        <end position="29"/>
    </location>
</feature>
<feature type="transmembrane region" description="Helical" evidence="8">
    <location>
        <begin position="145"/>
        <end position="165"/>
    </location>
</feature>
<reference evidence="9 10" key="1">
    <citation type="journal article" date="2016" name="Nat. Commun.">
        <title>Thousands of microbial genomes shed light on interconnected biogeochemical processes in an aquifer system.</title>
        <authorList>
            <person name="Anantharaman K."/>
            <person name="Brown C.T."/>
            <person name="Hug L.A."/>
            <person name="Sharon I."/>
            <person name="Castelle C.J."/>
            <person name="Probst A.J."/>
            <person name="Thomas B.C."/>
            <person name="Singh A."/>
            <person name="Wilkins M.J."/>
            <person name="Karaoz U."/>
            <person name="Brodie E.L."/>
            <person name="Williams K.H."/>
            <person name="Hubbard S.S."/>
            <person name="Banfield J.F."/>
        </authorList>
    </citation>
    <scope>NUCLEOTIDE SEQUENCE [LARGE SCALE GENOMIC DNA]</scope>
</reference>
<feature type="transmembrane region" description="Helical" evidence="8">
    <location>
        <begin position="35"/>
        <end position="56"/>
    </location>
</feature>
<keyword evidence="7 8" id="KW-0472">Membrane</keyword>
<feature type="transmembrane region" description="Helical" evidence="8">
    <location>
        <begin position="63"/>
        <end position="85"/>
    </location>
</feature>
<dbReference type="PANTHER" id="PTHR21716:SF53">
    <property type="entry name" value="PERMEASE PERM-RELATED"/>
    <property type="match status" value="1"/>
</dbReference>
<dbReference type="GO" id="GO:0055085">
    <property type="term" value="P:transmembrane transport"/>
    <property type="evidence" value="ECO:0007669"/>
    <property type="project" value="TreeGrafter"/>
</dbReference>
<dbReference type="EMBL" id="MFEY01000007">
    <property type="protein sequence ID" value="OGE90071.1"/>
    <property type="molecule type" value="Genomic_DNA"/>
</dbReference>
<evidence type="ECO:0000256" key="7">
    <source>
        <dbReference type="ARBA" id="ARBA00023136"/>
    </source>
</evidence>
<feature type="transmembrane region" description="Helical" evidence="8">
    <location>
        <begin position="198"/>
        <end position="220"/>
    </location>
</feature>
<dbReference type="PANTHER" id="PTHR21716">
    <property type="entry name" value="TRANSMEMBRANE PROTEIN"/>
    <property type="match status" value="1"/>
</dbReference>
<dbReference type="InterPro" id="IPR002549">
    <property type="entry name" value="AI-2E-like"/>
</dbReference>
<keyword evidence="5 8" id="KW-0812">Transmembrane</keyword>
<evidence type="ECO:0000256" key="3">
    <source>
        <dbReference type="ARBA" id="ARBA00022448"/>
    </source>
</evidence>
<evidence type="ECO:0000256" key="5">
    <source>
        <dbReference type="ARBA" id="ARBA00022692"/>
    </source>
</evidence>
<evidence type="ECO:0000256" key="1">
    <source>
        <dbReference type="ARBA" id="ARBA00004651"/>
    </source>
</evidence>
<organism evidence="9 10">
    <name type="scientific">Candidatus Doudnabacteria bacterium RIFCSPHIGHO2_12_FULL_48_16</name>
    <dbReference type="NCBI Taxonomy" id="1817838"/>
    <lineage>
        <taxon>Bacteria</taxon>
        <taxon>Candidatus Doudnaibacteriota</taxon>
    </lineage>
</organism>
<dbReference type="GO" id="GO:0005886">
    <property type="term" value="C:plasma membrane"/>
    <property type="evidence" value="ECO:0007669"/>
    <property type="project" value="UniProtKB-SubCell"/>
</dbReference>
<feature type="transmembrane region" description="Helical" evidence="8">
    <location>
        <begin position="251"/>
        <end position="273"/>
    </location>
</feature>
<feature type="transmembrane region" description="Helical" evidence="8">
    <location>
        <begin position="226"/>
        <end position="244"/>
    </location>
</feature>
<dbReference type="Pfam" id="PF01594">
    <property type="entry name" value="AI-2E_transport"/>
    <property type="match status" value="1"/>
</dbReference>
<comment type="caution">
    <text evidence="9">The sequence shown here is derived from an EMBL/GenBank/DDBJ whole genome shotgun (WGS) entry which is preliminary data.</text>
</comment>
<evidence type="ECO:0000256" key="8">
    <source>
        <dbReference type="SAM" id="Phobius"/>
    </source>
</evidence>
<comment type="subcellular location">
    <subcellularLocation>
        <location evidence="1">Cell membrane</location>
        <topology evidence="1">Multi-pass membrane protein</topology>
    </subcellularLocation>
</comment>
<keyword evidence="3" id="KW-0813">Transport</keyword>
<evidence type="ECO:0000256" key="4">
    <source>
        <dbReference type="ARBA" id="ARBA00022475"/>
    </source>
</evidence>
<comment type="similarity">
    <text evidence="2">Belongs to the autoinducer-2 exporter (AI-2E) (TC 2.A.86) family.</text>
</comment>
<evidence type="ECO:0008006" key="11">
    <source>
        <dbReference type="Google" id="ProtNLM"/>
    </source>
</evidence>
<evidence type="ECO:0000313" key="10">
    <source>
        <dbReference type="Proteomes" id="UP000177682"/>
    </source>
</evidence>
<evidence type="ECO:0000256" key="6">
    <source>
        <dbReference type="ARBA" id="ARBA00022989"/>
    </source>
</evidence>
<evidence type="ECO:0000313" key="9">
    <source>
        <dbReference type="EMBL" id="OGE90071.1"/>
    </source>
</evidence>
<keyword evidence="4" id="KW-1003">Cell membrane</keyword>
<dbReference type="Proteomes" id="UP000177682">
    <property type="component" value="Unassembled WGS sequence"/>
</dbReference>
<protein>
    <recommendedName>
        <fullName evidence="11">AI-2E family transporter</fullName>
    </recommendedName>
</protein>
<gene>
    <name evidence="9" type="ORF">A3E29_03105</name>
</gene>
<evidence type="ECO:0000256" key="2">
    <source>
        <dbReference type="ARBA" id="ARBA00009773"/>
    </source>
</evidence>
<feature type="transmembrane region" description="Helical" evidence="8">
    <location>
        <begin position="293"/>
        <end position="318"/>
    </location>
</feature>
<name>A0A1F5PJK6_9BACT</name>